<dbReference type="Proteomes" id="UP000029093">
    <property type="component" value="Unassembled WGS sequence"/>
</dbReference>
<dbReference type="AlphaFoldDB" id="A0A086ZL12"/>
<dbReference type="PIRSF" id="PIRSF010376">
    <property type="entry name" value="IspE"/>
    <property type="match status" value="1"/>
</dbReference>
<dbReference type="OrthoDB" id="3173073at2"/>
<evidence type="ECO:0000256" key="7">
    <source>
        <dbReference type="ARBA" id="ARBA00022840"/>
    </source>
</evidence>
<evidence type="ECO:0000256" key="3">
    <source>
        <dbReference type="ARBA" id="ARBA00017473"/>
    </source>
</evidence>
<dbReference type="InterPro" id="IPR013750">
    <property type="entry name" value="GHMP_kinase_C_dom"/>
</dbReference>
<name>A0A086ZL12_9BIFI</name>
<comment type="similarity">
    <text evidence="1 9">Belongs to the GHMP kinase family. IspE subfamily.</text>
</comment>
<dbReference type="GO" id="GO:0005524">
    <property type="term" value="F:ATP binding"/>
    <property type="evidence" value="ECO:0007669"/>
    <property type="project" value="UniProtKB-UniRule"/>
</dbReference>
<sequence>MSATVSVDCPAKTNLTLHVGAKQAAWAGRHALDTIYCALSVADTVTVSEAPAGSGATLRIIGEHLGDLTPDSDIHANHAIRALDALAQASGHPADAAVHITKRIPVAAGLGGGSADAAATLLALNTLWGLHWPMEQLMPIAAGLGADMPFCLVGGYAHGTGFGERIDRIAADSAAGINLQRQGFAGRVLIGAYDTPLSTPKVYAEFDRIGNGKDDSCRPRSENDLQYAAIRLHPRSGIAIDVALAAGASHAFVSGSGPSVVAFVPSDQAMDGVRRAWRDGRAVDRFIEANAPAQPRIQVLPSVSDCR</sequence>
<keyword evidence="5 9" id="KW-0547">Nucleotide-binding</keyword>
<keyword evidence="4 9" id="KW-0808">Transferase</keyword>
<dbReference type="GO" id="GO:0050515">
    <property type="term" value="F:4-(cytidine 5'-diphospho)-2-C-methyl-D-erythritol kinase activity"/>
    <property type="evidence" value="ECO:0007669"/>
    <property type="project" value="UniProtKB-UniRule"/>
</dbReference>
<dbReference type="PANTHER" id="PTHR43527">
    <property type="entry name" value="4-DIPHOSPHOCYTIDYL-2-C-METHYL-D-ERYTHRITOL KINASE, CHLOROPLASTIC"/>
    <property type="match status" value="1"/>
</dbReference>
<dbReference type="Pfam" id="PF00288">
    <property type="entry name" value="GHMP_kinases_N"/>
    <property type="match status" value="1"/>
</dbReference>
<comment type="caution">
    <text evidence="12">The sequence shown here is derived from an EMBL/GenBank/DDBJ whole genome shotgun (WGS) entry which is preliminary data.</text>
</comment>
<dbReference type="InterPro" id="IPR006204">
    <property type="entry name" value="GHMP_kinase_N_dom"/>
</dbReference>
<evidence type="ECO:0000256" key="5">
    <source>
        <dbReference type="ARBA" id="ARBA00022741"/>
    </source>
</evidence>
<dbReference type="EMBL" id="JGYQ01000015">
    <property type="protein sequence ID" value="KFI47212.1"/>
    <property type="molecule type" value="Genomic_DNA"/>
</dbReference>
<dbReference type="InterPro" id="IPR036554">
    <property type="entry name" value="GHMP_kinase_C_sf"/>
</dbReference>
<dbReference type="PANTHER" id="PTHR43527:SF2">
    <property type="entry name" value="4-DIPHOSPHOCYTIDYL-2-C-METHYL-D-ERYTHRITOL KINASE, CHLOROPLASTIC"/>
    <property type="match status" value="1"/>
</dbReference>
<comment type="catalytic activity">
    <reaction evidence="9">
        <text>4-CDP-2-C-methyl-D-erythritol + ATP = 4-CDP-2-C-methyl-D-erythritol 2-phosphate + ADP + H(+)</text>
        <dbReference type="Rhea" id="RHEA:18437"/>
        <dbReference type="ChEBI" id="CHEBI:15378"/>
        <dbReference type="ChEBI" id="CHEBI:30616"/>
        <dbReference type="ChEBI" id="CHEBI:57823"/>
        <dbReference type="ChEBI" id="CHEBI:57919"/>
        <dbReference type="ChEBI" id="CHEBI:456216"/>
        <dbReference type="EC" id="2.7.1.148"/>
    </reaction>
</comment>
<dbReference type="Pfam" id="PF08544">
    <property type="entry name" value="GHMP_kinases_C"/>
    <property type="match status" value="1"/>
</dbReference>
<dbReference type="GO" id="GO:0016114">
    <property type="term" value="P:terpenoid biosynthetic process"/>
    <property type="evidence" value="ECO:0007669"/>
    <property type="project" value="InterPro"/>
</dbReference>
<dbReference type="EC" id="2.7.1.148" evidence="2 9"/>
<dbReference type="HAMAP" id="MF_00061">
    <property type="entry name" value="IspE"/>
    <property type="match status" value="1"/>
</dbReference>
<comment type="pathway">
    <text evidence="9">Isoprenoid biosynthesis; isopentenyl diphosphate biosynthesis via DXP pathway; isopentenyl diphosphate from 1-deoxy-D-xylulose 5-phosphate: step 3/6.</text>
</comment>
<evidence type="ECO:0000313" key="13">
    <source>
        <dbReference type="Proteomes" id="UP000029093"/>
    </source>
</evidence>
<evidence type="ECO:0000259" key="11">
    <source>
        <dbReference type="Pfam" id="PF08544"/>
    </source>
</evidence>
<feature type="binding site" evidence="9">
    <location>
        <begin position="105"/>
        <end position="115"/>
    </location>
    <ligand>
        <name>ATP</name>
        <dbReference type="ChEBI" id="CHEBI:30616"/>
    </ligand>
</feature>
<evidence type="ECO:0000256" key="2">
    <source>
        <dbReference type="ARBA" id="ARBA00012052"/>
    </source>
</evidence>
<dbReference type="UniPathway" id="UPA00056">
    <property type="reaction ID" value="UER00094"/>
</dbReference>
<dbReference type="RefSeq" id="WP_033490209.1">
    <property type="nucleotide sequence ID" value="NZ_JBQKGB010000007.1"/>
</dbReference>
<dbReference type="Gene3D" id="3.30.230.10">
    <property type="match status" value="1"/>
</dbReference>
<keyword evidence="7 9" id="KW-0067">ATP-binding</keyword>
<gene>
    <name evidence="9" type="primary">ispE</name>
    <name evidence="12" type="ORF">BBOU_1185</name>
</gene>
<reference evidence="12 13" key="1">
    <citation type="submission" date="2014-03" db="EMBL/GenBank/DDBJ databases">
        <title>Genomics of Bifidobacteria.</title>
        <authorList>
            <person name="Ventura M."/>
            <person name="Milani C."/>
            <person name="Lugli G.A."/>
        </authorList>
    </citation>
    <scope>NUCLEOTIDE SEQUENCE [LARGE SCALE GENOMIC DNA]</scope>
    <source>
        <strain evidence="12 13">LMG 10736</strain>
    </source>
</reference>
<keyword evidence="13" id="KW-1185">Reference proteome</keyword>
<protein>
    <recommendedName>
        <fullName evidence="3 9">4-diphosphocytidyl-2-C-methyl-D-erythritol kinase</fullName>
        <shortName evidence="9">CMK</shortName>
        <ecNumber evidence="2 9">2.7.1.148</ecNumber>
    </recommendedName>
    <alternativeName>
        <fullName evidence="8 9">4-(cytidine-5'-diphospho)-2-C-methyl-D-erythritol kinase</fullName>
    </alternativeName>
</protein>
<proteinExistence type="inferred from homology"/>
<feature type="active site" evidence="9">
    <location>
        <position position="147"/>
    </location>
</feature>
<keyword evidence="6 9" id="KW-0418">Kinase</keyword>
<comment type="function">
    <text evidence="9">Catalyzes the phosphorylation of the position 2 hydroxy group of 4-diphosphocytidyl-2C-methyl-D-erythritol.</text>
</comment>
<evidence type="ECO:0000256" key="1">
    <source>
        <dbReference type="ARBA" id="ARBA00009684"/>
    </source>
</evidence>
<dbReference type="GO" id="GO:0019288">
    <property type="term" value="P:isopentenyl diphosphate biosynthetic process, methylerythritol 4-phosphate pathway"/>
    <property type="evidence" value="ECO:0007669"/>
    <property type="project" value="UniProtKB-UniRule"/>
</dbReference>
<dbReference type="SUPFAM" id="SSF54211">
    <property type="entry name" value="Ribosomal protein S5 domain 2-like"/>
    <property type="match status" value="1"/>
</dbReference>
<keyword evidence="9" id="KW-0414">Isoprene biosynthesis</keyword>
<dbReference type="InterPro" id="IPR020568">
    <property type="entry name" value="Ribosomal_Su5_D2-typ_SF"/>
</dbReference>
<evidence type="ECO:0000256" key="6">
    <source>
        <dbReference type="ARBA" id="ARBA00022777"/>
    </source>
</evidence>
<evidence type="ECO:0000256" key="4">
    <source>
        <dbReference type="ARBA" id="ARBA00022679"/>
    </source>
</evidence>
<feature type="active site" evidence="9">
    <location>
        <position position="12"/>
    </location>
</feature>
<organism evidence="12 13">
    <name type="scientific">Bifidobacterium boum</name>
    <dbReference type="NCBI Taxonomy" id="78343"/>
    <lineage>
        <taxon>Bacteria</taxon>
        <taxon>Bacillati</taxon>
        <taxon>Actinomycetota</taxon>
        <taxon>Actinomycetes</taxon>
        <taxon>Bifidobacteriales</taxon>
        <taxon>Bifidobacteriaceae</taxon>
        <taxon>Bifidobacterium</taxon>
    </lineage>
</organism>
<evidence type="ECO:0000313" key="12">
    <source>
        <dbReference type="EMBL" id="KFI47212.1"/>
    </source>
</evidence>
<dbReference type="InterPro" id="IPR014721">
    <property type="entry name" value="Ribsml_uS5_D2-typ_fold_subgr"/>
</dbReference>
<feature type="domain" description="GHMP kinase N-terminal" evidence="10">
    <location>
        <begin position="77"/>
        <end position="155"/>
    </location>
</feature>
<dbReference type="InterPro" id="IPR004424">
    <property type="entry name" value="IspE"/>
</dbReference>
<evidence type="ECO:0000259" key="10">
    <source>
        <dbReference type="Pfam" id="PF00288"/>
    </source>
</evidence>
<evidence type="ECO:0000256" key="8">
    <source>
        <dbReference type="ARBA" id="ARBA00032554"/>
    </source>
</evidence>
<feature type="domain" description="GHMP kinase C-terminal" evidence="11">
    <location>
        <begin position="220"/>
        <end position="278"/>
    </location>
</feature>
<accession>A0A086ZL12</accession>
<dbReference type="GeneID" id="303204293"/>
<dbReference type="Gene3D" id="3.30.70.890">
    <property type="entry name" value="GHMP kinase, C-terminal domain"/>
    <property type="match status" value="1"/>
</dbReference>
<evidence type="ECO:0000256" key="9">
    <source>
        <dbReference type="HAMAP-Rule" id="MF_00061"/>
    </source>
</evidence>
<dbReference type="SUPFAM" id="SSF55060">
    <property type="entry name" value="GHMP Kinase, C-terminal domain"/>
    <property type="match status" value="1"/>
</dbReference>